<dbReference type="AlphaFoldDB" id="A0A6L7GCM4"/>
<evidence type="ECO:0000313" key="3">
    <source>
        <dbReference type="EMBL" id="MXP13245.1"/>
    </source>
</evidence>
<protein>
    <submittedName>
        <fullName evidence="3">ACT domain-containing protein</fullName>
    </submittedName>
</protein>
<dbReference type="RefSeq" id="WP_160599366.1">
    <property type="nucleotide sequence ID" value="NZ_WTYU01000001.1"/>
</dbReference>
<proteinExistence type="predicted"/>
<comment type="caution">
    <text evidence="3">The sequence shown here is derived from an EMBL/GenBank/DDBJ whole genome shotgun (WGS) entry which is preliminary data.</text>
</comment>
<sequence>MAKAVSDSAQMIARMAPVLDSQDYCFCHVADDHKFHAASVLATFREEEGLTLVLPLAQAQAAGLAGPAFRRITLQVHSALEGVGLTAAVAGALAEGGIACNVVAAFYHDHIFVPSAQARDALSILQRLSAAARR</sequence>
<dbReference type="Gene3D" id="3.30.2130.10">
    <property type="entry name" value="VC0802-like"/>
    <property type="match status" value="1"/>
</dbReference>
<dbReference type="PANTHER" id="PTHR39199:SF1">
    <property type="entry name" value="BLR5128 PROTEIN"/>
    <property type="match status" value="1"/>
</dbReference>
<dbReference type="InterPro" id="IPR027795">
    <property type="entry name" value="CASTOR_ACT_dom"/>
</dbReference>
<dbReference type="SUPFAM" id="SSF55021">
    <property type="entry name" value="ACT-like"/>
    <property type="match status" value="2"/>
</dbReference>
<name>A0A6L7GCM4_9SPHN</name>
<feature type="domain" description="DUF2241" evidence="1">
    <location>
        <begin position="9"/>
        <end position="65"/>
    </location>
</feature>
<dbReference type="EMBL" id="WTYU01000001">
    <property type="protein sequence ID" value="MXP13245.1"/>
    <property type="molecule type" value="Genomic_DNA"/>
</dbReference>
<evidence type="ECO:0000313" key="4">
    <source>
        <dbReference type="Proteomes" id="UP000473531"/>
    </source>
</evidence>
<dbReference type="OrthoDB" id="517867at2"/>
<organism evidence="3 4">
    <name type="scientific">Allopontixanthobacter confluentis</name>
    <dbReference type="NCBI Taxonomy" id="1849021"/>
    <lineage>
        <taxon>Bacteria</taxon>
        <taxon>Pseudomonadati</taxon>
        <taxon>Pseudomonadota</taxon>
        <taxon>Alphaproteobacteria</taxon>
        <taxon>Sphingomonadales</taxon>
        <taxon>Erythrobacteraceae</taxon>
        <taxon>Allopontixanthobacter</taxon>
    </lineage>
</organism>
<gene>
    <name evidence="3" type="ORF">GRI44_00480</name>
</gene>
<reference evidence="3 4" key="1">
    <citation type="submission" date="2019-12" db="EMBL/GenBank/DDBJ databases">
        <title>Genomic-based taxomic classification of the family Erythrobacteraceae.</title>
        <authorList>
            <person name="Xu L."/>
        </authorList>
    </citation>
    <scope>NUCLEOTIDE SEQUENCE [LARGE SCALE GENOMIC DNA]</scope>
    <source>
        <strain evidence="3 4">KCTC 52259</strain>
    </source>
</reference>
<dbReference type="Pfam" id="PF10000">
    <property type="entry name" value="ACT_3"/>
    <property type="match status" value="1"/>
</dbReference>
<feature type="domain" description="CASTOR ACT" evidence="2">
    <location>
        <begin position="72"/>
        <end position="127"/>
    </location>
</feature>
<keyword evidence="4" id="KW-1185">Reference proteome</keyword>
<dbReference type="InterPro" id="IPR018717">
    <property type="entry name" value="DUF2241"/>
</dbReference>
<evidence type="ECO:0000259" key="1">
    <source>
        <dbReference type="Pfam" id="PF10000"/>
    </source>
</evidence>
<accession>A0A6L7GCM4</accession>
<dbReference type="Pfam" id="PF13840">
    <property type="entry name" value="ACT_7"/>
    <property type="match status" value="1"/>
</dbReference>
<dbReference type="Proteomes" id="UP000473531">
    <property type="component" value="Unassembled WGS sequence"/>
</dbReference>
<dbReference type="PANTHER" id="PTHR39199">
    <property type="entry name" value="BLR5128 PROTEIN"/>
    <property type="match status" value="1"/>
</dbReference>
<dbReference type="InterPro" id="IPR045865">
    <property type="entry name" value="ACT-like_dom_sf"/>
</dbReference>
<evidence type="ECO:0000259" key="2">
    <source>
        <dbReference type="Pfam" id="PF13840"/>
    </source>
</evidence>